<evidence type="ECO:0000313" key="3">
    <source>
        <dbReference type="Proteomes" id="UP000732105"/>
    </source>
</evidence>
<protein>
    <submittedName>
        <fullName evidence="2">Uncharacterized protein</fullName>
    </submittedName>
</protein>
<comment type="caution">
    <text evidence="2">The sequence shown here is derived from an EMBL/GenBank/DDBJ whole genome shotgun (WGS) entry which is preliminary data.</text>
</comment>
<dbReference type="Proteomes" id="UP000732105">
    <property type="component" value="Unassembled WGS sequence"/>
</dbReference>
<reference evidence="2 3" key="1">
    <citation type="submission" date="2018-12" db="EMBL/GenBank/DDBJ databases">
        <title>Marinifilum JC070 sp. nov., a marine bacterium isolated from Yongle Blue Hole in the South China Sea.</title>
        <authorList>
            <person name="Fu T."/>
        </authorList>
    </citation>
    <scope>NUCLEOTIDE SEQUENCE [LARGE SCALE GENOMIC DNA]</scope>
    <source>
        <strain evidence="2 3">JC070</strain>
    </source>
</reference>
<proteinExistence type="predicted"/>
<dbReference type="EMBL" id="RZNH01000043">
    <property type="protein sequence ID" value="NOU61828.1"/>
    <property type="molecule type" value="Genomic_DNA"/>
</dbReference>
<organism evidence="2 3">
    <name type="scientific">Marinifilum caeruleilacunae</name>
    <dbReference type="NCBI Taxonomy" id="2499076"/>
    <lineage>
        <taxon>Bacteria</taxon>
        <taxon>Pseudomonadati</taxon>
        <taxon>Bacteroidota</taxon>
        <taxon>Bacteroidia</taxon>
        <taxon>Marinilabiliales</taxon>
        <taxon>Marinifilaceae</taxon>
    </lineage>
</organism>
<accession>A0ABX1X085</accession>
<sequence length="308" mass="35057">MKQIVKISLLFFIFSLAQSAYAQINMADSSAQVIGYWNLNEKQSYSVKEEKIKIKETDTISREFSSYDVDITILDSTANSYTIEWFYHDYNIDTDNEITKELVSITDSLRVVIKTDELGMLQEVVNWEDIRSLVSEAVVVLQEKFKEIPNIDKVLNQVKTMFSSKEVIEAAAINEIKQYYSFHGAKYTLGEKYNANLKAPNIYGGEPFDSNITVYLDEINEENNNFILRTEQSIDENQLSDAVFAYICKLAENMGGPAPKKEDIPPVSNNTWTASRIHGSGWIIYSVQTKEVSADNTTNVEEVIIEIL</sequence>
<keyword evidence="1" id="KW-0732">Signal</keyword>
<feature type="chain" id="PRO_5047150965" evidence="1">
    <location>
        <begin position="23"/>
        <end position="308"/>
    </location>
</feature>
<evidence type="ECO:0000313" key="2">
    <source>
        <dbReference type="EMBL" id="NOU61828.1"/>
    </source>
</evidence>
<gene>
    <name evidence="2" type="ORF">ELS83_18690</name>
</gene>
<feature type="signal peptide" evidence="1">
    <location>
        <begin position="1"/>
        <end position="22"/>
    </location>
</feature>
<keyword evidence="3" id="KW-1185">Reference proteome</keyword>
<evidence type="ECO:0000256" key="1">
    <source>
        <dbReference type="SAM" id="SignalP"/>
    </source>
</evidence>
<dbReference type="RefSeq" id="WP_171597085.1">
    <property type="nucleotide sequence ID" value="NZ_RZNH01000043.1"/>
</dbReference>
<name>A0ABX1X085_9BACT</name>